<dbReference type="EMBL" id="WJNG01000010">
    <property type="protein sequence ID" value="MRH43541.1"/>
    <property type="molecule type" value="Genomic_DNA"/>
</dbReference>
<comment type="caution">
    <text evidence="1">The sequence shown here is derived from an EMBL/GenBank/DDBJ whole genome shotgun (WGS) entry which is preliminary data.</text>
</comment>
<sequence length="114" mass="12669">MKQTMVSSSLIFLGVCILIGAWVVSSAIKTVAMPQSGVQEVHINEEVDTQLMSHMGLQEYLGIQDNELDLILPELDDEGRLNSKLPYIQIGSSIYFPVKAINNWLADVEAETFK</sequence>
<name>A0A6A8DIG1_9BACI</name>
<gene>
    <name evidence="1" type="ORF">GH741_12710</name>
</gene>
<organism evidence="1 2">
    <name type="scientific">Aquibacillus halophilus</name>
    <dbReference type="NCBI Taxonomy" id="930132"/>
    <lineage>
        <taxon>Bacteria</taxon>
        <taxon>Bacillati</taxon>
        <taxon>Bacillota</taxon>
        <taxon>Bacilli</taxon>
        <taxon>Bacillales</taxon>
        <taxon>Bacillaceae</taxon>
        <taxon>Aquibacillus</taxon>
    </lineage>
</organism>
<keyword evidence="2" id="KW-1185">Reference proteome</keyword>
<reference evidence="1" key="1">
    <citation type="submission" date="2019-11" db="EMBL/GenBank/DDBJ databases">
        <authorList>
            <person name="Li J."/>
        </authorList>
    </citation>
    <scope>NUCLEOTIDE SEQUENCE</scope>
    <source>
        <strain evidence="1">B6B</strain>
    </source>
</reference>
<dbReference type="Proteomes" id="UP000799092">
    <property type="component" value="Unassembled WGS sequence"/>
</dbReference>
<evidence type="ECO:0000313" key="2">
    <source>
        <dbReference type="Proteomes" id="UP000799092"/>
    </source>
</evidence>
<evidence type="ECO:0000313" key="1">
    <source>
        <dbReference type="EMBL" id="MRH43541.1"/>
    </source>
</evidence>
<accession>A0A6A8DIG1</accession>
<dbReference type="OrthoDB" id="2886329at2"/>
<protein>
    <submittedName>
        <fullName evidence="1">Uncharacterized protein</fullName>
    </submittedName>
</protein>
<proteinExistence type="predicted"/>
<dbReference type="AlphaFoldDB" id="A0A6A8DIG1"/>
<dbReference type="RefSeq" id="WP_153737171.1">
    <property type="nucleotide sequence ID" value="NZ_WJNG01000010.1"/>
</dbReference>